<dbReference type="Proteomes" id="UP000077202">
    <property type="component" value="Unassembled WGS sequence"/>
</dbReference>
<keyword evidence="2" id="KW-1185">Reference proteome</keyword>
<accession>A0A176VX82</accession>
<evidence type="ECO:0000313" key="1">
    <source>
        <dbReference type="EMBL" id="OAE24951.1"/>
    </source>
</evidence>
<proteinExistence type="predicted"/>
<evidence type="ECO:0000313" key="2">
    <source>
        <dbReference type="Proteomes" id="UP000077202"/>
    </source>
</evidence>
<reference evidence="1" key="1">
    <citation type="submission" date="2016-03" db="EMBL/GenBank/DDBJ databases">
        <title>Mechanisms controlling the formation of the plant cell surface in tip-growing cells are functionally conserved among land plants.</title>
        <authorList>
            <person name="Honkanen S."/>
            <person name="Jones V.A."/>
            <person name="Morieri G."/>
            <person name="Champion C."/>
            <person name="Hetherington A.J."/>
            <person name="Kelly S."/>
            <person name="Saint-Marcoux D."/>
            <person name="Proust H."/>
            <person name="Prescott H."/>
            <person name="Dolan L."/>
        </authorList>
    </citation>
    <scope>NUCLEOTIDE SEQUENCE [LARGE SCALE GENOMIC DNA]</scope>
    <source>
        <tissue evidence="1">Whole gametophyte</tissue>
    </source>
</reference>
<sequence>MSGTSKETTEETATPALLGLKAGQRVRSGEGSVSRCRLLLAAYSHCGGGGAAAAVHASEKRQQGRARAMCPSEHLRARGIGDSSARGIKIFCGIELEQELEQEREKAKEWGNSNGSALKHLVMILEFRGGYNHRRPVRPRLSSALTATMSFRFYLFENLLQNPKGFVSKGSSELLDAAFNSVCECLIIPSDCYSRPYGRKGTLYEFVSPFLIKLRTFLL</sequence>
<organism evidence="1 2">
    <name type="scientific">Marchantia polymorpha subsp. ruderalis</name>
    <dbReference type="NCBI Taxonomy" id="1480154"/>
    <lineage>
        <taxon>Eukaryota</taxon>
        <taxon>Viridiplantae</taxon>
        <taxon>Streptophyta</taxon>
        <taxon>Embryophyta</taxon>
        <taxon>Marchantiophyta</taxon>
        <taxon>Marchantiopsida</taxon>
        <taxon>Marchantiidae</taxon>
        <taxon>Marchantiales</taxon>
        <taxon>Marchantiaceae</taxon>
        <taxon>Marchantia</taxon>
    </lineage>
</organism>
<name>A0A176VX82_MARPO</name>
<dbReference type="EMBL" id="LVLJ01002446">
    <property type="protein sequence ID" value="OAE24951.1"/>
    <property type="molecule type" value="Genomic_DNA"/>
</dbReference>
<gene>
    <name evidence="1" type="ORF">AXG93_3545s1160</name>
</gene>
<protein>
    <submittedName>
        <fullName evidence="1">Uncharacterized protein</fullName>
    </submittedName>
</protein>
<dbReference type="AlphaFoldDB" id="A0A176VX82"/>
<comment type="caution">
    <text evidence="1">The sequence shown here is derived from an EMBL/GenBank/DDBJ whole genome shotgun (WGS) entry which is preliminary data.</text>
</comment>